<keyword evidence="1" id="KW-0812">Transmembrane</keyword>
<organism evidence="2 3">
    <name type="scientific">Paenibacillus phoenicis</name>
    <dbReference type="NCBI Taxonomy" id="554117"/>
    <lineage>
        <taxon>Bacteria</taxon>
        <taxon>Bacillati</taxon>
        <taxon>Bacillota</taxon>
        <taxon>Bacilli</taxon>
        <taxon>Bacillales</taxon>
        <taxon>Paenibacillaceae</taxon>
        <taxon>Paenibacillus</taxon>
    </lineage>
</organism>
<evidence type="ECO:0000313" key="3">
    <source>
        <dbReference type="Proteomes" id="UP001292216"/>
    </source>
</evidence>
<keyword evidence="3" id="KW-1185">Reference proteome</keyword>
<keyword evidence="1" id="KW-0472">Membrane</keyword>
<feature type="transmembrane region" description="Helical" evidence="1">
    <location>
        <begin position="36"/>
        <end position="57"/>
    </location>
</feature>
<evidence type="ECO:0008006" key="4">
    <source>
        <dbReference type="Google" id="ProtNLM"/>
    </source>
</evidence>
<dbReference type="RefSeq" id="WP_323077424.1">
    <property type="nucleotide sequence ID" value="NZ_CBCSKM010000018.1"/>
</dbReference>
<accession>A0ABU5PL85</accession>
<reference evidence="2 3" key="1">
    <citation type="submission" date="2023-12" db="EMBL/GenBank/DDBJ databases">
        <title>Whole genome sequencing of Paenibacillus phoenicis isolated from the Phoenix Mars Lander spacecraft assembly facility.</title>
        <authorList>
            <person name="Garcia A."/>
            <person name="Venkateswaran K."/>
        </authorList>
    </citation>
    <scope>NUCLEOTIDE SEQUENCE [LARGE SCALE GENOMIC DNA]</scope>
    <source>
        <strain evidence="2 3">3PO2SA</strain>
    </source>
</reference>
<feature type="transmembrane region" description="Helical" evidence="1">
    <location>
        <begin position="6"/>
        <end position="24"/>
    </location>
</feature>
<feature type="transmembrane region" description="Helical" evidence="1">
    <location>
        <begin position="115"/>
        <end position="135"/>
    </location>
</feature>
<comment type="caution">
    <text evidence="2">The sequence shown here is derived from an EMBL/GenBank/DDBJ whole genome shotgun (WGS) entry which is preliminary data.</text>
</comment>
<evidence type="ECO:0000313" key="2">
    <source>
        <dbReference type="EMBL" id="MEA3570695.1"/>
    </source>
</evidence>
<dbReference type="EMBL" id="JAYERP010000001">
    <property type="protein sequence ID" value="MEA3570695.1"/>
    <property type="molecule type" value="Genomic_DNA"/>
</dbReference>
<proteinExistence type="predicted"/>
<keyword evidence="1" id="KW-1133">Transmembrane helix</keyword>
<feature type="transmembrane region" description="Helical" evidence="1">
    <location>
        <begin position="155"/>
        <end position="171"/>
    </location>
</feature>
<sequence>MIFFPIIALFFLLTAWVYLFIISFRTQLSSMAGMMTAMAVGMSVGLGMGSLLTVIIAEDFFKTTLLSMLAGGLTGTFIGWPKGLMAVIDGLLSGVMGGMMGTMLLVMIPPSSTHTMLNIIALFTIAILFLVFILLQGEIAPGDLNKKSFLLSNPIWMFTTICLFLAADFFIM</sequence>
<gene>
    <name evidence="2" type="ORF">U9M73_11860</name>
</gene>
<feature type="transmembrane region" description="Helical" evidence="1">
    <location>
        <begin position="84"/>
        <end position="108"/>
    </location>
</feature>
<name>A0ABU5PL85_9BACL</name>
<protein>
    <recommendedName>
        <fullName evidence="4">DUF4203 domain-containing protein</fullName>
    </recommendedName>
</protein>
<evidence type="ECO:0000256" key="1">
    <source>
        <dbReference type="SAM" id="Phobius"/>
    </source>
</evidence>
<dbReference type="Proteomes" id="UP001292216">
    <property type="component" value="Unassembled WGS sequence"/>
</dbReference>